<dbReference type="PROSITE" id="PS51318">
    <property type="entry name" value="TAT"/>
    <property type="match status" value="1"/>
</dbReference>
<evidence type="ECO:0000256" key="2">
    <source>
        <dbReference type="SAM" id="SignalP"/>
    </source>
</evidence>
<reference evidence="4" key="1">
    <citation type="submission" date="2020-01" db="EMBL/GenBank/DDBJ databases">
        <title>Sphingomonas sp. strain CSW-10.</title>
        <authorList>
            <person name="Chen W.-M."/>
        </authorList>
    </citation>
    <scope>NUCLEOTIDE SEQUENCE [LARGE SCALE GENOMIC DNA]</scope>
    <source>
        <strain evidence="4">FSY-8</strain>
    </source>
</reference>
<proteinExistence type="predicted"/>
<sequence>MDDTKMTRRDAFGLAGVAATAAAGAALTPATAQAASTGRKKKIDFVTKIDFKDPKWTRDTYARLDADVEPGKEKCGWIRGKIFGVRDNEAVRPLMNVEGFSFVRINRLPDGSWRRLLREVVFYRDLETNEILKEWTNPYTGERVKVVPIANDPFNFTISEFVPEPPSYGGMQVVKREPKPFLQDWQWGPEGTMILNTGIDMIYPNALRPDVWPRESSGWMNRVSEQFIYVVKKADVENPNLTHIPHTGSWSRITPWLPWMMMGQAPGHMSYFTHFSTIPNGIAGLPADLVAAARAMDEKWLHAPETDYGPSLSSLENYSREQKPSPIPNGWSVPQPPAPKGPFPPRPPLNSKP</sequence>
<dbReference type="Pfam" id="PF08894">
    <property type="entry name" value="DUF1838"/>
    <property type="match status" value="1"/>
</dbReference>
<dbReference type="InterPro" id="IPR014990">
    <property type="entry name" value="DUF1838"/>
</dbReference>
<name>A0ABW9X903_9SPHN</name>
<feature type="region of interest" description="Disordered" evidence="1">
    <location>
        <begin position="306"/>
        <end position="353"/>
    </location>
</feature>
<dbReference type="EMBL" id="JAAAPO010000001">
    <property type="protein sequence ID" value="NBC35011.1"/>
    <property type="molecule type" value="Genomic_DNA"/>
</dbReference>
<evidence type="ECO:0000256" key="1">
    <source>
        <dbReference type="SAM" id="MobiDB-lite"/>
    </source>
</evidence>
<evidence type="ECO:0000313" key="3">
    <source>
        <dbReference type="EMBL" id="NBC35011.1"/>
    </source>
</evidence>
<keyword evidence="2" id="KW-0732">Signal</keyword>
<feature type="chain" id="PRO_5046599702" evidence="2">
    <location>
        <begin position="35"/>
        <end position="353"/>
    </location>
</feature>
<dbReference type="Proteomes" id="UP000753724">
    <property type="component" value="Unassembled WGS sequence"/>
</dbReference>
<protein>
    <submittedName>
        <fullName evidence="3">DUF1838 domain-containing protein</fullName>
    </submittedName>
</protein>
<feature type="compositionally biased region" description="Pro residues" evidence="1">
    <location>
        <begin position="334"/>
        <end position="353"/>
    </location>
</feature>
<comment type="caution">
    <text evidence="3">The sequence shown here is derived from an EMBL/GenBank/DDBJ whole genome shotgun (WGS) entry which is preliminary data.</text>
</comment>
<evidence type="ECO:0000313" key="4">
    <source>
        <dbReference type="Proteomes" id="UP000753724"/>
    </source>
</evidence>
<dbReference type="RefSeq" id="WP_161716316.1">
    <property type="nucleotide sequence ID" value="NZ_JAAAPO010000001.1"/>
</dbReference>
<keyword evidence="4" id="KW-1185">Reference proteome</keyword>
<dbReference type="InterPro" id="IPR006311">
    <property type="entry name" value="TAT_signal"/>
</dbReference>
<organism evidence="3 4">
    <name type="scientific">Novosphingobium ovatum</name>
    <dbReference type="NCBI Taxonomy" id="1908523"/>
    <lineage>
        <taxon>Bacteria</taxon>
        <taxon>Pseudomonadati</taxon>
        <taxon>Pseudomonadota</taxon>
        <taxon>Alphaproteobacteria</taxon>
        <taxon>Sphingomonadales</taxon>
        <taxon>Sphingomonadaceae</taxon>
        <taxon>Novosphingobium</taxon>
    </lineage>
</organism>
<feature type="signal peptide" evidence="2">
    <location>
        <begin position="1"/>
        <end position="34"/>
    </location>
</feature>
<accession>A0ABW9X903</accession>
<gene>
    <name evidence="3" type="ORF">GTZ99_00385</name>
</gene>